<dbReference type="RefSeq" id="WP_178116598.1">
    <property type="nucleotide sequence ID" value="NZ_JAAHBU010000478.1"/>
</dbReference>
<dbReference type="InterPro" id="IPR011662">
    <property type="entry name" value="Secretin/TonB_short_N"/>
</dbReference>
<keyword evidence="2" id="KW-0472">Membrane</keyword>
<keyword evidence="3" id="KW-0998">Cell outer membrane</keyword>
<comment type="caution">
    <text evidence="5">The sequence shown here is derived from an EMBL/GenBank/DDBJ whole genome shotgun (WGS) entry which is preliminary data.</text>
</comment>
<dbReference type="PANTHER" id="PTHR30604">
    <property type="entry name" value="PROTEIN TRANSPORT PROTEIN HOFQ"/>
    <property type="match status" value="1"/>
</dbReference>
<feature type="domain" description="Secretin/TonB short N-terminal" evidence="4">
    <location>
        <begin position="54"/>
        <end position="102"/>
    </location>
</feature>
<dbReference type="PANTHER" id="PTHR30604:SF1">
    <property type="entry name" value="DNA UTILIZATION PROTEIN HOFQ"/>
    <property type="match status" value="1"/>
</dbReference>
<gene>
    <name evidence="5" type="ORF">G3436_24840</name>
</gene>
<protein>
    <recommendedName>
        <fullName evidence="4">Secretin/TonB short N-terminal domain-containing protein</fullName>
    </recommendedName>
</protein>
<sequence length="148" mass="15757">MNARFGVGVVLLLLATGVTAALERPPSAGERLSLSFQDVEVRSVLKVLADFTGTNLVVSDAVQGKVTLRLQDVPWEQALDLVLRSKSLGRRQDGNVLLVAPLAELAGQERQALAAQPPAVLARELLTVSHARAADMVQLFQALAPDQA</sequence>
<dbReference type="SMART" id="SM00965">
    <property type="entry name" value="STN"/>
    <property type="match status" value="1"/>
</dbReference>
<dbReference type="InterPro" id="IPR051808">
    <property type="entry name" value="Type_IV_pilus_biogenesis"/>
</dbReference>
<evidence type="ECO:0000259" key="4">
    <source>
        <dbReference type="SMART" id="SM00965"/>
    </source>
</evidence>
<dbReference type="Gene3D" id="3.30.1370.130">
    <property type="match status" value="1"/>
</dbReference>
<feature type="non-terminal residue" evidence="5">
    <location>
        <position position="148"/>
    </location>
</feature>
<evidence type="ECO:0000313" key="5">
    <source>
        <dbReference type="EMBL" id="NER66493.1"/>
    </source>
</evidence>
<organism evidence="5 6">
    <name type="scientific">Pseudomonas brassicae</name>
    <dbReference type="NCBI Taxonomy" id="2708063"/>
    <lineage>
        <taxon>Bacteria</taxon>
        <taxon>Pseudomonadati</taxon>
        <taxon>Pseudomonadota</taxon>
        <taxon>Gammaproteobacteria</taxon>
        <taxon>Pseudomonadales</taxon>
        <taxon>Pseudomonadaceae</taxon>
        <taxon>Pseudomonas</taxon>
    </lineage>
</organism>
<keyword evidence="6" id="KW-1185">Reference proteome</keyword>
<keyword evidence="1" id="KW-0813">Transport</keyword>
<dbReference type="Proteomes" id="UP000482634">
    <property type="component" value="Unassembled WGS sequence"/>
</dbReference>
<evidence type="ECO:0000256" key="1">
    <source>
        <dbReference type="ARBA" id="ARBA00022448"/>
    </source>
</evidence>
<evidence type="ECO:0000256" key="3">
    <source>
        <dbReference type="ARBA" id="ARBA00023237"/>
    </source>
</evidence>
<accession>A0A6B3NX64</accession>
<evidence type="ECO:0000313" key="6">
    <source>
        <dbReference type="Proteomes" id="UP000482634"/>
    </source>
</evidence>
<dbReference type="Pfam" id="PF07660">
    <property type="entry name" value="STN"/>
    <property type="match status" value="1"/>
</dbReference>
<dbReference type="EMBL" id="JAAHBU010000478">
    <property type="protein sequence ID" value="NER66493.1"/>
    <property type="molecule type" value="Genomic_DNA"/>
</dbReference>
<reference evidence="5 6" key="1">
    <citation type="submission" date="2020-02" db="EMBL/GenBank/DDBJ databases">
        <title>Broccoli isolated Pseudomonas sp.</title>
        <authorList>
            <person name="Fujikawa T."/>
            <person name="Sawada H."/>
        </authorList>
    </citation>
    <scope>NUCLEOTIDE SEQUENCE [LARGE SCALE GENOMIC DNA]</scope>
    <source>
        <strain evidence="5 6">MAFF212427</strain>
    </source>
</reference>
<name>A0A6B3NX64_9PSED</name>
<proteinExistence type="predicted"/>
<dbReference type="GO" id="GO:0019867">
    <property type="term" value="C:outer membrane"/>
    <property type="evidence" value="ECO:0007669"/>
    <property type="project" value="InterPro"/>
</dbReference>
<dbReference type="AlphaFoldDB" id="A0A6B3NX64"/>
<evidence type="ECO:0000256" key="2">
    <source>
        <dbReference type="ARBA" id="ARBA00023136"/>
    </source>
</evidence>